<evidence type="ECO:0000256" key="1">
    <source>
        <dbReference type="ARBA" id="ARBA00022490"/>
    </source>
</evidence>
<feature type="active site" evidence="5">
    <location>
        <position position="215"/>
    </location>
</feature>
<sequence length="388" mass="42607">MMDQAPRDAAYSSKPLNIVADENIPGLEDWFGDLGNITRLPGRTMTREQLRDADVLLVRSVTPVNENLLRDTPVRFVGSCTIGTDHLDTVWLEQRGVAWSAAPGCNANSVVEYVFCALAALDIDWRDRTFGIVGCGNVGGLLQTRLHQLGLSVVVYDPWLPDNPDAATLETVLKQQIVCLHAPLVKAEPHPSLHMLDTAMLDKLADDAVLISAGRGAVIDNNALLARLQRNPAFTAVLDVWENEPDINLSLLEQVDLASPHIAGYSHDGKLAGTRMIREALDRSPGLRPVSASHKDPASETKVISTEQSGFAAIRDLLLQMYNPRDDDRRLRAAADAHKQGGLPMAEAFDLLRKQYPKRLEFSHFRASTSQLDKSTRQQLTALGLQCS</sequence>
<keyword evidence="9" id="KW-1185">Reference proteome</keyword>
<keyword evidence="4 5" id="KW-0664">Pyridoxine biosynthesis</keyword>
<comment type="pathway">
    <text evidence="5">Cofactor biosynthesis; pyridoxine 5'-phosphate biosynthesis; pyridoxine 5'-phosphate from D-erythrose 4-phosphate: step 2/5.</text>
</comment>
<feature type="binding site" evidence="5">
    <location>
        <position position="264"/>
    </location>
    <ligand>
        <name>NAD(+)</name>
        <dbReference type="ChEBI" id="CHEBI:57540"/>
    </ligand>
</feature>
<evidence type="ECO:0000256" key="2">
    <source>
        <dbReference type="ARBA" id="ARBA00023002"/>
    </source>
</evidence>
<organism evidence="8 9">
    <name type="scientific">Microbulbifer celer</name>
    <dbReference type="NCBI Taxonomy" id="435905"/>
    <lineage>
        <taxon>Bacteria</taxon>
        <taxon>Pseudomonadati</taxon>
        <taxon>Pseudomonadota</taxon>
        <taxon>Gammaproteobacteria</taxon>
        <taxon>Cellvibrionales</taxon>
        <taxon>Microbulbiferaceae</taxon>
        <taxon>Microbulbifer</taxon>
    </lineage>
</organism>
<dbReference type="PANTHER" id="PTHR42938:SF9">
    <property type="entry name" value="FORMATE DEHYDROGENASE 1"/>
    <property type="match status" value="1"/>
</dbReference>
<feature type="binding site" evidence="5">
    <location>
        <position position="157"/>
    </location>
    <ligand>
        <name>NAD(+)</name>
        <dbReference type="ChEBI" id="CHEBI:57540"/>
    </ligand>
</feature>
<comment type="subcellular location">
    <subcellularLocation>
        <location evidence="5">Cytoplasm</location>
    </subcellularLocation>
</comment>
<proteinExistence type="inferred from homology"/>
<name>A0ABW3UBU2_9GAMM</name>
<comment type="catalytic activity">
    <reaction evidence="5">
        <text>4-phospho-D-erythronate + NAD(+) = (R)-3-hydroxy-2-oxo-4-phosphooxybutanoate + NADH + H(+)</text>
        <dbReference type="Rhea" id="RHEA:18829"/>
        <dbReference type="ChEBI" id="CHEBI:15378"/>
        <dbReference type="ChEBI" id="CHEBI:57540"/>
        <dbReference type="ChEBI" id="CHEBI:57945"/>
        <dbReference type="ChEBI" id="CHEBI:58538"/>
        <dbReference type="ChEBI" id="CHEBI:58766"/>
        <dbReference type="EC" id="1.1.1.290"/>
    </reaction>
</comment>
<reference evidence="9" key="1">
    <citation type="journal article" date="2019" name="Int. J. Syst. Evol. Microbiol.">
        <title>The Global Catalogue of Microorganisms (GCM) 10K type strain sequencing project: providing services to taxonomists for standard genome sequencing and annotation.</title>
        <authorList>
            <consortium name="The Broad Institute Genomics Platform"/>
            <consortium name="The Broad Institute Genome Sequencing Center for Infectious Disease"/>
            <person name="Wu L."/>
            <person name="Ma J."/>
        </authorList>
    </citation>
    <scope>NUCLEOTIDE SEQUENCE [LARGE SCALE GENOMIC DNA]</scope>
    <source>
        <strain evidence="9">CCUG 54356</strain>
    </source>
</reference>
<dbReference type="RefSeq" id="WP_230439088.1">
    <property type="nucleotide sequence ID" value="NZ_CP087715.1"/>
</dbReference>
<evidence type="ECO:0000256" key="5">
    <source>
        <dbReference type="HAMAP-Rule" id="MF_01825"/>
    </source>
</evidence>
<dbReference type="Gene3D" id="3.30.1370.170">
    <property type="match status" value="1"/>
</dbReference>
<comment type="caution">
    <text evidence="8">The sequence shown here is derived from an EMBL/GenBank/DDBJ whole genome shotgun (WGS) entry which is preliminary data.</text>
</comment>
<dbReference type="Proteomes" id="UP001597264">
    <property type="component" value="Unassembled WGS sequence"/>
</dbReference>
<keyword evidence="1 5" id="KW-0963">Cytoplasm</keyword>
<comment type="caution">
    <text evidence="5">Lacks conserved residue(s) required for the propagation of feature annotation.</text>
</comment>
<protein>
    <recommendedName>
        <fullName evidence="5">Erythronate-4-phosphate dehydrogenase</fullName>
        <ecNumber evidence="5">1.1.1.290</ecNumber>
    </recommendedName>
</protein>
<feature type="active site" evidence="5">
    <location>
        <position position="244"/>
    </location>
</feature>
<evidence type="ECO:0000259" key="7">
    <source>
        <dbReference type="Pfam" id="PF11890"/>
    </source>
</evidence>
<comment type="subunit">
    <text evidence="5">Homodimer.</text>
</comment>
<dbReference type="GO" id="GO:0033711">
    <property type="term" value="F:4-phosphoerythronate dehydrogenase activity"/>
    <property type="evidence" value="ECO:0007669"/>
    <property type="project" value="UniProtKB-EC"/>
</dbReference>
<comment type="similarity">
    <text evidence="5">Belongs to the D-isomer specific 2-hydroxyacid dehydrogenase family. PdxB subfamily.</text>
</comment>
<feature type="domain" description="D-isomer specific 2-hydroxyacid dehydrogenase NAD-binding" evidence="6">
    <location>
        <begin position="124"/>
        <end position="263"/>
    </location>
</feature>
<comment type="function">
    <text evidence="5">Catalyzes the oxidation of erythronate-4-phosphate to 3-hydroxy-2-oxo-4-phosphonooxybutanoate.</text>
</comment>
<dbReference type="EC" id="1.1.1.290" evidence="5"/>
<dbReference type="Pfam" id="PF02826">
    <property type="entry name" value="2-Hacid_dh_C"/>
    <property type="match status" value="1"/>
</dbReference>
<dbReference type="Gene3D" id="3.40.50.720">
    <property type="entry name" value="NAD(P)-binding Rossmann-like Domain"/>
    <property type="match status" value="2"/>
</dbReference>
<feature type="binding site" evidence="5">
    <location>
        <position position="81"/>
    </location>
    <ligand>
        <name>substrate</name>
    </ligand>
</feature>
<feature type="active site" description="Proton donor" evidence="5">
    <location>
        <position position="261"/>
    </location>
</feature>
<dbReference type="EMBL" id="JBHTLR010000023">
    <property type="protein sequence ID" value="MFD1218092.1"/>
    <property type="molecule type" value="Genomic_DNA"/>
</dbReference>
<feature type="binding site" evidence="5">
    <location>
        <position position="60"/>
    </location>
    <ligand>
        <name>substrate</name>
    </ligand>
</feature>
<dbReference type="InterPro" id="IPR038251">
    <property type="entry name" value="PdxB_dimer_sf"/>
</dbReference>
<dbReference type="InterPro" id="IPR024531">
    <property type="entry name" value="Erythronate-4-P_DHase_dimer"/>
</dbReference>
<feature type="binding site" evidence="5">
    <location>
        <position position="265"/>
    </location>
    <ligand>
        <name>substrate</name>
    </ligand>
</feature>
<evidence type="ECO:0000256" key="3">
    <source>
        <dbReference type="ARBA" id="ARBA00023027"/>
    </source>
</evidence>
<dbReference type="InterPro" id="IPR020921">
    <property type="entry name" value="Erythronate-4-P_DHase"/>
</dbReference>
<feature type="domain" description="Erythronate-4-phosphate dehydrogenase dimerisation" evidence="7">
    <location>
        <begin position="311"/>
        <end position="384"/>
    </location>
</feature>
<dbReference type="Pfam" id="PF11890">
    <property type="entry name" value="DUF3410"/>
    <property type="match status" value="1"/>
</dbReference>
<keyword evidence="2 5" id="KW-0560">Oxidoreductase</keyword>
<feature type="binding site" evidence="5">
    <location>
        <position position="239"/>
    </location>
    <ligand>
        <name>NAD(+)</name>
        <dbReference type="ChEBI" id="CHEBI:57540"/>
    </ligand>
</feature>
<dbReference type="HAMAP" id="MF_01825">
    <property type="entry name" value="PdxB"/>
    <property type="match status" value="1"/>
</dbReference>
<dbReference type="InterPro" id="IPR036291">
    <property type="entry name" value="NAD(P)-bd_dom_sf"/>
</dbReference>
<dbReference type="CDD" id="cd12158">
    <property type="entry name" value="ErythrP_dh"/>
    <property type="match status" value="1"/>
</dbReference>
<evidence type="ECO:0000313" key="8">
    <source>
        <dbReference type="EMBL" id="MFD1218092.1"/>
    </source>
</evidence>
<evidence type="ECO:0000259" key="6">
    <source>
        <dbReference type="Pfam" id="PF02826"/>
    </source>
</evidence>
<gene>
    <name evidence="5" type="primary">pdxB</name>
    <name evidence="8" type="ORF">ACFQ2X_15915</name>
</gene>
<dbReference type="SUPFAM" id="SSF51735">
    <property type="entry name" value="NAD(P)-binding Rossmann-fold domains"/>
    <property type="match status" value="1"/>
</dbReference>
<dbReference type="InterPro" id="IPR006140">
    <property type="entry name" value="D-isomer_DH_NAD-bd"/>
</dbReference>
<keyword evidence="3 5" id="KW-0520">NAD</keyword>
<accession>A0ABW3UBU2</accession>
<dbReference type="PANTHER" id="PTHR42938">
    <property type="entry name" value="FORMATE DEHYDROGENASE 1"/>
    <property type="match status" value="1"/>
</dbReference>
<dbReference type="SUPFAM" id="SSF52283">
    <property type="entry name" value="Formate/glycerate dehydrogenase catalytic domain-like"/>
    <property type="match status" value="1"/>
</dbReference>
<evidence type="ECO:0000313" key="9">
    <source>
        <dbReference type="Proteomes" id="UP001597264"/>
    </source>
</evidence>
<evidence type="ECO:0000256" key="4">
    <source>
        <dbReference type="ARBA" id="ARBA00023096"/>
    </source>
</evidence>